<keyword evidence="1" id="KW-0812">Transmembrane</keyword>
<feature type="transmembrane region" description="Helical" evidence="1">
    <location>
        <begin position="103"/>
        <end position="126"/>
    </location>
</feature>
<proteinExistence type="predicted"/>
<reference evidence="3" key="1">
    <citation type="journal article" date="2019" name="Int. J. Syst. Evol. Microbiol.">
        <title>The Global Catalogue of Microorganisms (GCM) 10K type strain sequencing project: providing services to taxonomists for standard genome sequencing and annotation.</title>
        <authorList>
            <consortium name="The Broad Institute Genomics Platform"/>
            <consortium name="The Broad Institute Genome Sequencing Center for Infectious Disease"/>
            <person name="Wu L."/>
            <person name="Ma J."/>
        </authorList>
    </citation>
    <scope>NUCLEOTIDE SEQUENCE [LARGE SCALE GENOMIC DNA]</scope>
    <source>
        <strain evidence="3">KCTC 52232</strain>
    </source>
</reference>
<feature type="transmembrane region" description="Helical" evidence="1">
    <location>
        <begin position="80"/>
        <end position="96"/>
    </location>
</feature>
<keyword evidence="1" id="KW-1133">Transmembrane helix</keyword>
<dbReference type="EMBL" id="JBHUON010000005">
    <property type="protein sequence ID" value="MFD2864314.1"/>
    <property type="molecule type" value="Genomic_DNA"/>
</dbReference>
<dbReference type="Proteomes" id="UP001597601">
    <property type="component" value="Unassembled WGS sequence"/>
</dbReference>
<evidence type="ECO:0000313" key="3">
    <source>
        <dbReference type="Proteomes" id="UP001597601"/>
    </source>
</evidence>
<feature type="transmembrane region" description="Helical" evidence="1">
    <location>
        <begin position="16"/>
        <end position="35"/>
    </location>
</feature>
<evidence type="ECO:0000313" key="2">
    <source>
        <dbReference type="EMBL" id="MFD2864314.1"/>
    </source>
</evidence>
<sequence>MLDSILKNKLQSRIRSYIWIVIIGLFLSGVTAFPIETELTVLINHLPYQTPELKQWLNKVYQAVSVTNTKYPFLSYGTDWLAFAHIMLAMLFVGPLKKPVKNIWVIELGVIAAVCIFPLAFIAGAVRGIPLFWTMIDCSFGVVTLLLLIPCYLDIKRLEKLT</sequence>
<comment type="caution">
    <text evidence="2">The sequence shown here is derived from an EMBL/GenBank/DDBJ whole genome shotgun (WGS) entry which is preliminary data.</text>
</comment>
<feature type="transmembrane region" description="Helical" evidence="1">
    <location>
        <begin position="132"/>
        <end position="153"/>
    </location>
</feature>
<organism evidence="2 3">
    <name type="scientific">Mucilaginibacter antarcticus</name>
    <dbReference type="NCBI Taxonomy" id="1855725"/>
    <lineage>
        <taxon>Bacteria</taxon>
        <taxon>Pseudomonadati</taxon>
        <taxon>Bacteroidota</taxon>
        <taxon>Sphingobacteriia</taxon>
        <taxon>Sphingobacteriales</taxon>
        <taxon>Sphingobacteriaceae</taxon>
        <taxon>Mucilaginibacter</taxon>
    </lineage>
</organism>
<keyword evidence="1" id="KW-0472">Membrane</keyword>
<gene>
    <name evidence="2" type="ORF">ACFSYC_06395</name>
</gene>
<dbReference type="RefSeq" id="WP_377124716.1">
    <property type="nucleotide sequence ID" value="NZ_JBHUON010000005.1"/>
</dbReference>
<name>A0ABW5XPG0_9SPHI</name>
<evidence type="ECO:0000256" key="1">
    <source>
        <dbReference type="SAM" id="Phobius"/>
    </source>
</evidence>
<keyword evidence="3" id="KW-1185">Reference proteome</keyword>
<accession>A0ABW5XPG0</accession>
<protein>
    <submittedName>
        <fullName evidence="2">Uncharacterized protein</fullName>
    </submittedName>
</protein>